<evidence type="ECO:0000313" key="2">
    <source>
        <dbReference type="Proteomes" id="UP000324222"/>
    </source>
</evidence>
<organism evidence="1 2">
    <name type="scientific">Portunus trituberculatus</name>
    <name type="common">Swimming crab</name>
    <name type="synonym">Neptunus trituberculatus</name>
    <dbReference type="NCBI Taxonomy" id="210409"/>
    <lineage>
        <taxon>Eukaryota</taxon>
        <taxon>Metazoa</taxon>
        <taxon>Ecdysozoa</taxon>
        <taxon>Arthropoda</taxon>
        <taxon>Crustacea</taxon>
        <taxon>Multicrustacea</taxon>
        <taxon>Malacostraca</taxon>
        <taxon>Eumalacostraca</taxon>
        <taxon>Eucarida</taxon>
        <taxon>Decapoda</taxon>
        <taxon>Pleocyemata</taxon>
        <taxon>Brachyura</taxon>
        <taxon>Eubrachyura</taxon>
        <taxon>Portunoidea</taxon>
        <taxon>Portunidae</taxon>
        <taxon>Portuninae</taxon>
        <taxon>Portunus</taxon>
    </lineage>
</organism>
<gene>
    <name evidence="1" type="ORF">E2C01_092880</name>
</gene>
<comment type="caution">
    <text evidence="1">The sequence shown here is derived from an EMBL/GenBank/DDBJ whole genome shotgun (WGS) entry which is preliminary data.</text>
</comment>
<dbReference type="EMBL" id="VSRR010110502">
    <property type="protein sequence ID" value="MPC97561.1"/>
    <property type="molecule type" value="Genomic_DNA"/>
</dbReference>
<protein>
    <submittedName>
        <fullName evidence="1">Uncharacterized protein</fullName>
    </submittedName>
</protein>
<dbReference type="Proteomes" id="UP000324222">
    <property type="component" value="Unassembled WGS sequence"/>
</dbReference>
<proteinExistence type="predicted"/>
<dbReference type="AlphaFoldDB" id="A0A5B7JHL6"/>
<sequence>MEAIRSWGCTGRRLHTPLSLDQSGYYPHTIEKRRKLGSQIANAQGRMDPCWEERERNVL</sequence>
<name>A0A5B7JHL6_PORTR</name>
<reference evidence="1 2" key="1">
    <citation type="submission" date="2019-05" db="EMBL/GenBank/DDBJ databases">
        <title>Another draft genome of Portunus trituberculatus and its Hox gene families provides insights of decapod evolution.</title>
        <authorList>
            <person name="Jeong J.-H."/>
            <person name="Song I."/>
            <person name="Kim S."/>
            <person name="Choi T."/>
            <person name="Kim D."/>
            <person name="Ryu S."/>
            <person name="Kim W."/>
        </authorList>
    </citation>
    <scope>NUCLEOTIDE SEQUENCE [LARGE SCALE GENOMIC DNA]</scope>
    <source>
        <tissue evidence="1">Muscle</tissue>
    </source>
</reference>
<accession>A0A5B7JHL6</accession>
<evidence type="ECO:0000313" key="1">
    <source>
        <dbReference type="EMBL" id="MPC97561.1"/>
    </source>
</evidence>
<keyword evidence="2" id="KW-1185">Reference proteome</keyword>